<dbReference type="Pfam" id="PF03372">
    <property type="entry name" value="Exo_endo_phos"/>
    <property type="match status" value="1"/>
</dbReference>
<gene>
    <name evidence="3" type="ORF">R3Q16_17270</name>
</gene>
<keyword evidence="3" id="KW-0540">Nuclease</keyword>
<dbReference type="InterPro" id="IPR036691">
    <property type="entry name" value="Endo/exonu/phosph_ase_sf"/>
</dbReference>
<protein>
    <submittedName>
        <fullName evidence="3">Endonuclease/exonuclease/phosphatase family protein</fullName>
    </submittedName>
</protein>
<organism evidence="3 4">
    <name type="scientific">Rhodococcus globerulus</name>
    <dbReference type="NCBI Taxonomy" id="33008"/>
    <lineage>
        <taxon>Bacteria</taxon>
        <taxon>Bacillati</taxon>
        <taxon>Actinomycetota</taxon>
        <taxon>Actinomycetes</taxon>
        <taxon>Mycobacteriales</taxon>
        <taxon>Nocardiaceae</taxon>
        <taxon>Rhodococcus</taxon>
    </lineage>
</organism>
<keyword evidence="1" id="KW-0472">Membrane</keyword>
<dbReference type="InterPro" id="IPR005135">
    <property type="entry name" value="Endo/exonuclease/phosphatase"/>
</dbReference>
<accession>A0ABU4BW05</accession>
<keyword evidence="4" id="KW-1185">Reference proteome</keyword>
<sequence length="326" mass="33929">MHTDTTTTRRRTLRRLAMIIGVAGIVVGLVALIATRLAVERNVVIVLASFAPVAMLAPLIGGVAAGFGRRWILCAGSAVVLGLFAWSVGPLYVGGPTGAAHGPSIRIMQANLMVGSADPESLVATVRDRDVDVLTVQELTSGAADALKTAGLEDVLPHQFLVPYGGGGGGAGIYSRFPLSATRSLDGFSPETLAAELNVGLAQPVTLFAVHTAPPYISPASVWAAEQRTLGSYLADVDGRDNVIASGDFNATYSHKEFRDLLTNGYTSAADQVGAGLIPTYPTDKPYPAIVGIDHILTRGPVATSLERIDVKGSDHHGLIADITLA</sequence>
<dbReference type="GO" id="GO:0004519">
    <property type="term" value="F:endonuclease activity"/>
    <property type="evidence" value="ECO:0007669"/>
    <property type="project" value="UniProtKB-KW"/>
</dbReference>
<evidence type="ECO:0000256" key="1">
    <source>
        <dbReference type="SAM" id="Phobius"/>
    </source>
</evidence>
<feature type="transmembrane region" description="Helical" evidence="1">
    <location>
        <begin position="71"/>
        <end position="93"/>
    </location>
</feature>
<feature type="transmembrane region" description="Helical" evidence="1">
    <location>
        <begin position="43"/>
        <end position="64"/>
    </location>
</feature>
<dbReference type="Proteomes" id="UP001185927">
    <property type="component" value="Unassembled WGS sequence"/>
</dbReference>
<keyword evidence="1" id="KW-0812">Transmembrane</keyword>
<dbReference type="Gene3D" id="3.60.10.10">
    <property type="entry name" value="Endonuclease/exonuclease/phosphatase"/>
    <property type="match status" value="1"/>
</dbReference>
<dbReference type="EMBL" id="JAWLKB010000007">
    <property type="protein sequence ID" value="MDV6268365.1"/>
    <property type="molecule type" value="Genomic_DNA"/>
</dbReference>
<evidence type="ECO:0000313" key="4">
    <source>
        <dbReference type="Proteomes" id="UP001185927"/>
    </source>
</evidence>
<comment type="caution">
    <text evidence="3">The sequence shown here is derived from an EMBL/GenBank/DDBJ whole genome shotgun (WGS) entry which is preliminary data.</text>
</comment>
<feature type="transmembrane region" description="Helical" evidence="1">
    <location>
        <begin position="16"/>
        <end position="37"/>
    </location>
</feature>
<keyword evidence="3" id="KW-0255">Endonuclease</keyword>
<dbReference type="SUPFAM" id="SSF56219">
    <property type="entry name" value="DNase I-like"/>
    <property type="match status" value="1"/>
</dbReference>
<dbReference type="RefSeq" id="WP_317542520.1">
    <property type="nucleotide sequence ID" value="NZ_JAWLKB010000007.1"/>
</dbReference>
<evidence type="ECO:0000259" key="2">
    <source>
        <dbReference type="Pfam" id="PF03372"/>
    </source>
</evidence>
<proteinExistence type="predicted"/>
<keyword evidence="3" id="KW-0378">Hydrolase</keyword>
<evidence type="ECO:0000313" key="3">
    <source>
        <dbReference type="EMBL" id="MDV6268365.1"/>
    </source>
</evidence>
<feature type="domain" description="Endonuclease/exonuclease/phosphatase" evidence="2">
    <location>
        <begin position="108"/>
        <end position="316"/>
    </location>
</feature>
<reference evidence="3 4" key="1">
    <citation type="submission" date="2023-10" db="EMBL/GenBank/DDBJ databases">
        <title>Development of a sustainable strategy for remediation of hydrocarbon-contaminated territories based on the waste exchange concept.</title>
        <authorList>
            <person name="Krivoruchko A."/>
        </authorList>
    </citation>
    <scope>NUCLEOTIDE SEQUENCE [LARGE SCALE GENOMIC DNA]</scope>
    <source>
        <strain evidence="3 4">IEGM 1203</strain>
    </source>
</reference>
<keyword evidence="1" id="KW-1133">Transmembrane helix</keyword>
<name>A0ABU4BW05_RHOGO</name>